<keyword evidence="2" id="KW-1185">Reference proteome</keyword>
<dbReference type="InterPro" id="IPR036779">
    <property type="entry name" value="LysM_dom_sf"/>
</dbReference>
<reference evidence="2" key="1">
    <citation type="journal article" date="2019" name="Int. J. Syst. Evol. Microbiol.">
        <title>The Global Catalogue of Microorganisms (GCM) 10K type strain sequencing project: providing services to taxonomists for standard genome sequencing and annotation.</title>
        <authorList>
            <consortium name="The Broad Institute Genomics Platform"/>
            <consortium name="The Broad Institute Genome Sequencing Center for Infectious Disease"/>
            <person name="Wu L."/>
            <person name="Ma J."/>
        </authorList>
    </citation>
    <scope>NUCLEOTIDE SEQUENCE [LARGE SCALE GENOMIC DNA]</scope>
    <source>
        <strain evidence="2">CGMCC 1.10759</strain>
    </source>
</reference>
<gene>
    <name evidence="1" type="ORF">ACFPN2_26735</name>
</gene>
<name>A0ABV8SZV2_9GAMM</name>
<evidence type="ECO:0008006" key="3">
    <source>
        <dbReference type="Google" id="ProtNLM"/>
    </source>
</evidence>
<proteinExistence type="predicted"/>
<organism evidence="1 2">
    <name type="scientific">Steroidobacter flavus</name>
    <dbReference type="NCBI Taxonomy" id="1842136"/>
    <lineage>
        <taxon>Bacteria</taxon>
        <taxon>Pseudomonadati</taxon>
        <taxon>Pseudomonadota</taxon>
        <taxon>Gammaproteobacteria</taxon>
        <taxon>Steroidobacterales</taxon>
        <taxon>Steroidobacteraceae</taxon>
        <taxon>Steroidobacter</taxon>
    </lineage>
</organism>
<evidence type="ECO:0000313" key="1">
    <source>
        <dbReference type="EMBL" id="MFC4312710.1"/>
    </source>
</evidence>
<dbReference type="EMBL" id="JBHSDU010000014">
    <property type="protein sequence ID" value="MFC4312710.1"/>
    <property type="molecule type" value="Genomic_DNA"/>
</dbReference>
<dbReference type="Gene3D" id="3.10.350.10">
    <property type="entry name" value="LysM domain"/>
    <property type="match status" value="1"/>
</dbReference>
<feature type="non-terminal residue" evidence="1">
    <location>
        <position position="1"/>
    </location>
</feature>
<dbReference type="Proteomes" id="UP001595904">
    <property type="component" value="Unassembled WGS sequence"/>
</dbReference>
<sequence length="229" mass="23033">AAVSGTRISVAIAGNNAVVGWLQTNGTTDDLYAVTSNGGTWSTPQLIDSRSTTVTAQFAAVDMGGSAALVWEQVDGNNFRSIYQASYLSPGYYTVPAGATWQSIANALYGVNSAAAGSALQAAMGNPALITGGLLSAFPATLSFASTVPAYYTVQAGDTWASITQTIYGTSASAAISALQAHLGNPTLATGLELTVPQVLSYASGGASHPLNTGSLTTLPGAGTWTAAQ</sequence>
<feature type="non-terminal residue" evidence="1">
    <location>
        <position position="229"/>
    </location>
</feature>
<accession>A0ABV8SZV2</accession>
<comment type="caution">
    <text evidence="1">The sequence shown here is derived from an EMBL/GenBank/DDBJ whole genome shotgun (WGS) entry which is preliminary data.</text>
</comment>
<protein>
    <recommendedName>
        <fullName evidence="3">LysM domain-containing protein</fullName>
    </recommendedName>
</protein>
<evidence type="ECO:0000313" key="2">
    <source>
        <dbReference type="Proteomes" id="UP001595904"/>
    </source>
</evidence>